<protein>
    <recommendedName>
        <fullName evidence="6">Core Histone H2A/H2B/H3 domain-containing protein</fullName>
    </recommendedName>
</protein>
<dbReference type="Gene3D" id="1.10.20.10">
    <property type="entry name" value="Histone, subunit A"/>
    <property type="match status" value="1"/>
</dbReference>
<evidence type="ECO:0000256" key="1">
    <source>
        <dbReference type="ARBA" id="ARBA00004286"/>
    </source>
</evidence>
<dbReference type="GO" id="GO:0000786">
    <property type="term" value="C:nucleosome"/>
    <property type="evidence" value="ECO:0007669"/>
    <property type="project" value="UniProtKB-KW"/>
</dbReference>
<sequence length="217" mass="24079">MAYTTDDFAFSFIDPVNVIHGCHLIPAFNNGWSDALLPHPHSAACHLNPEDKDDWLNLYINIFVDWDMIMHYSSGGIGHLNNAPSQQAPNSDPFDPASNETAIEDKDNNTWSDASGEHDVVMINRELEVGENNKKDGSREDNDNGDSNGDYNYDGIDEDKPSICFQSAAIGALQDTAEEYLVSLFVDMNLTALHAKCVTIMAQDMSLAWRLHSKLDS</sequence>
<evidence type="ECO:0000256" key="3">
    <source>
        <dbReference type="ARBA" id="ARBA00022454"/>
    </source>
</evidence>
<comment type="caution">
    <text evidence="7">The sequence shown here is derived from an EMBL/GenBank/DDBJ whole genome shotgun (WGS) entry which is preliminary data.</text>
</comment>
<dbReference type="SMART" id="SM00428">
    <property type="entry name" value="H3"/>
    <property type="match status" value="1"/>
</dbReference>
<feature type="compositionally biased region" description="Basic and acidic residues" evidence="5">
    <location>
        <begin position="115"/>
        <end position="142"/>
    </location>
</feature>
<evidence type="ECO:0000256" key="5">
    <source>
        <dbReference type="SAM" id="MobiDB-lite"/>
    </source>
</evidence>
<accession>A0A8H5F328</accession>
<dbReference type="OrthoDB" id="3267098at2759"/>
<keyword evidence="4" id="KW-0544">Nucleosome core</keyword>
<dbReference type="InterPro" id="IPR000164">
    <property type="entry name" value="Histone_H3/CENP-A"/>
</dbReference>
<dbReference type="GO" id="GO:0046982">
    <property type="term" value="F:protein heterodimerization activity"/>
    <property type="evidence" value="ECO:0007669"/>
    <property type="project" value="InterPro"/>
</dbReference>
<evidence type="ECO:0000256" key="4">
    <source>
        <dbReference type="ARBA" id="ARBA00023269"/>
    </source>
</evidence>
<comment type="similarity">
    <text evidence="2">Belongs to the histone H3 family.</text>
</comment>
<dbReference type="PANTHER" id="PTHR11426">
    <property type="entry name" value="HISTONE H3"/>
    <property type="match status" value="1"/>
</dbReference>
<organism evidence="7 8">
    <name type="scientific">Psilocybe cf. subviscida</name>
    <dbReference type="NCBI Taxonomy" id="2480587"/>
    <lineage>
        <taxon>Eukaryota</taxon>
        <taxon>Fungi</taxon>
        <taxon>Dikarya</taxon>
        <taxon>Basidiomycota</taxon>
        <taxon>Agaricomycotina</taxon>
        <taxon>Agaricomycetes</taxon>
        <taxon>Agaricomycetidae</taxon>
        <taxon>Agaricales</taxon>
        <taxon>Agaricineae</taxon>
        <taxon>Strophariaceae</taxon>
        <taxon>Psilocybe</taxon>
    </lineage>
</organism>
<dbReference type="InterPro" id="IPR009072">
    <property type="entry name" value="Histone-fold"/>
</dbReference>
<feature type="domain" description="Core Histone H2A/H2B/H3" evidence="6">
    <location>
        <begin position="160"/>
        <end position="211"/>
    </location>
</feature>
<dbReference type="PRINTS" id="PR00622">
    <property type="entry name" value="HISTONEH3"/>
</dbReference>
<proteinExistence type="inferred from homology"/>
<dbReference type="SUPFAM" id="SSF47113">
    <property type="entry name" value="Histone-fold"/>
    <property type="match status" value="1"/>
</dbReference>
<evidence type="ECO:0000256" key="2">
    <source>
        <dbReference type="ARBA" id="ARBA00010343"/>
    </source>
</evidence>
<gene>
    <name evidence="7" type="ORF">D9619_001123</name>
</gene>
<dbReference type="InterPro" id="IPR007125">
    <property type="entry name" value="H2A/H2B/H3"/>
</dbReference>
<keyword evidence="4" id="KW-0238">DNA-binding</keyword>
<dbReference type="AlphaFoldDB" id="A0A8H5F328"/>
<dbReference type="Proteomes" id="UP000567179">
    <property type="component" value="Unassembled WGS sequence"/>
</dbReference>
<dbReference type="Pfam" id="PF00125">
    <property type="entry name" value="Histone"/>
    <property type="match status" value="1"/>
</dbReference>
<comment type="subcellular location">
    <subcellularLocation>
        <location evidence="1">Chromosome</location>
    </subcellularLocation>
</comment>
<dbReference type="GO" id="GO:0030527">
    <property type="term" value="F:structural constituent of chromatin"/>
    <property type="evidence" value="ECO:0007669"/>
    <property type="project" value="InterPro"/>
</dbReference>
<keyword evidence="8" id="KW-1185">Reference proteome</keyword>
<evidence type="ECO:0000313" key="7">
    <source>
        <dbReference type="EMBL" id="KAF5321478.1"/>
    </source>
</evidence>
<dbReference type="GO" id="GO:0003677">
    <property type="term" value="F:DNA binding"/>
    <property type="evidence" value="ECO:0007669"/>
    <property type="project" value="InterPro"/>
</dbReference>
<dbReference type="EMBL" id="JAACJJ010000028">
    <property type="protein sequence ID" value="KAF5321478.1"/>
    <property type="molecule type" value="Genomic_DNA"/>
</dbReference>
<feature type="region of interest" description="Disordered" evidence="5">
    <location>
        <begin position="81"/>
        <end position="153"/>
    </location>
</feature>
<evidence type="ECO:0000313" key="8">
    <source>
        <dbReference type="Proteomes" id="UP000567179"/>
    </source>
</evidence>
<evidence type="ECO:0000259" key="6">
    <source>
        <dbReference type="Pfam" id="PF00125"/>
    </source>
</evidence>
<keyword evidence="3" id="KW-0158">Chromosome</keyword>
<name>A0A8H5F328_9AGAR</name>
<reference evidence="7 8" key="1">
    <citation type="journal article" date="2020" name="ISME J.">
        <title>Uncovering the hidden diversity of litter-decomposition mechanisms in mushroom-forming fungi.</title>
        <authorList>
            <person name="Floudas D."/>
            <person name="Bentzer J."/>
            <person name="Ahren D."/>
            <person name="Johansson T."/>
            <person name="Persson P."/>
            <person name="Tunlid A."/>
        </authorList>
    </citation>
    <scope>NUCLEOTIDE SEQUENCE [LARGE SCALE GENOMIC DNA]</scope>
    <source>
        <strain evidence="7 8">CBS 101986</strain>
    </source>
</reference>